<protein>
    <submittedName>
        <fullName evidence="2">Uncharacterized protein</fullName>
    </submittedName>
</protein>
<dbReference type="Proteomes" id="UP000007752">
    <property type="component" value="Chromosome 10"/>
</dbReference>
<reference evidence="2" key="1">
    <citation type="journal article" date="2005" name="PLoS Biol.">
        <title>The genomes of Oryza sativa: a history of duplications.</title>
        <authorList>
            <person name="Yu J."/>
            <person name="Wang J."/>
            <person name="Lin W."/>
            <person name="Li S."/>
            <person name="Li H."/>
            <person name="Zhou J."/>
            <person name="Ni P."/>
            <person name="Dong W."/>
            <person name="Hu S."/>
            <person name="Zeng C."/>
            <person name="Zhang J."/>
            <person name="Zhang Y."/>
            <person name="Li R."/>
            <person name="Xu Z."/>
            <person name="Li S."/>
            <person name="Li X."/>
            <person name="Zheng H."/>
            <person name="Cong L."/>
            <person name="Lin L."/>
            <person name="Yin J."/>
            <person name="Geng J."/>
            <person name="Li G."/>
            <person name="Shi J."/>
            <person name="Liu J."/>
            <person name="Lv H."/>
            <person name="Li J."/>
            <person name="Wang J."/>
            <person name="Deng Y."/>
            <person name="Ran L."/>
            <person name="Shi X."/>
            <person name="Wang X."/>
            <person name="Wu Q."/>
            <person name="Li C."/>
            <person name="Ren X."/>
            <person name="Wang J."/>
            <person name="Wang X."/>
            <person name="Li D."/>
            <person name="Liu D."/>
            <person name="Zhang X."/>
            <person name="Ji Z."/>
            <person name="Zhao W."/>
            <person name="Sun Y."/>
            <person name="Zhang Z."/>
            <person name="Bao J."/>
            <person name="Han Y."/>
            <person name="Dong L."/>
            <person name="Ji J."/>
            <person name="Chen P."/>
            <person name="Wu S."/>
            <person name="Liu J."/>
            <person name="Xiao Y."/>
            <person name="Bu D."/>
            <person name="Tan J."/>
            <person name="Yang L."/>
            <person name="Ye C."/>
            <person name="Zhang J."/>
            <person name="Xu J."/>
            <person name="Zhou Y."/>
            <person name="Yu Y."/>
            <person name="Zhang B."/>
            <person name="Zhuang S."/>
            <person name="Wei H."/>
            <person name="Liu B."/>
            <person name="Lei M."/>
            <person name="Yu H."/>
            <person name="Li Y."/>
            <person name="Xu H."/>
            <person name="Wei S."/>
            <person name="He X."/>
            <person name="Fang L."/>
            <person name="Zhang Z."/>
            <person name="Zhang Y."/>
            <person name="Huang X."/>
            <person name="Su Z."/>
            <person name="Tong W."/>
            <person name="Li J."/>
            <person name="Tong Z."/>
            <person name="Li S."/>
            <person name="Ye J."/>
            <person name="Wang L."/>
            <person name="Fang L."/>
            <person name="Lei T."/>
            <person name="Chen C."/>
            <person name="Chen H."/>
            <person name="Xu Z."/>
            <person name="Li H."/>
            <person name="Huang H."/>
            <person name="Zhang F."/>
            <person name="Xu H."/>
            <person name="Li N."/>
            <person name="Zhao C."/>
            <person name="Li S."/>
            <person name="Dong L."/>
            <person name="Huang Y."/>
            <person name="Li L."/>
            <person name="Xi Y."/>
            <person name="Qi Q."/>
            <person name="Li W."/>
            <person name="Zhang B."/>
            <person name="Hu W."/>
            <person name="Zhang Y."/>
            <person name="Tian X."/>
            <person name="Jiao Y."/>
            <person name="Liang X."/>
            <person name="Jin J."/>
            <person name="Gao L."/>
            <person name="Zheng W."/>
            <person name="Hao B."/>
            <person name="Liu S."/>
            <person name="Wang W."/>
            <person name="Yuan L."/>
            <person name="Cao M."/>
            <person name="McDermott J."/>
            <person name="Samudrala R."/>
            <person name="Wang J."/>
            <person name="Wong G.K."/>
            <person name="Yang H."/>
        </authorList>
    </citation>
    <scope>NUCLEOTIDE SEQUENCE [LARGE SCALE GENOMIC DNA]</scope>
</reference>
<accession>B9G615</accession>
<evidence type="ECO:0000313" key="2">
    <source>
        <dbReference type="EMBL" id="EEE51062.1"/>
    </source>
</evidence>
<dbReference type="EMBL" id="CM000147">
    <property type="protein sequence ID" value="EEE51062.1"/>
    <property type="molecule type" value="Genomic_DNA"/>
</dbReference>
<feature type="compositionally biased region" description="Low complexity" evidence="1">
    <location>
        <begin position="143"/>
        <end position="156"/>
    </location>
</feature>
<reference evidence="2" key="2">
    <citation type="submission" date="2008-12" db="EMBL/GenBank/DDBJ databases">
        <title>Improved gene annotation of the rice (Oryza sativa) genomes.</title>
        <authorList>
            <person name="Wang J."/>
            <person name="Li R."/>
            <person name="Fan W."/>
            <person name="Huang Q."/>
            <person name="Zhang J."/>
            <person name="Zhou Y."/>
            <person name="Hu Y."/>
            <person name="Zi S."/>
            <person name="Li J."/>
            <person name="Ni P."/>
            <person name="Zheng H."/>
            <person name="Zhang Y."/>
            <person name="Zhao M."/>
            <person name="Hao Q."/>
            <person name="McDermott J."/>
            <person name="Samudrala R."/>
            <person name="Kristiansen K."/>
            <person name="Wong G.K.-S."/>
        </authorList>
    </citation>
    <scope>NUCLEOTIDE SEQUENCE</scope>
</reference>
<dbReference type="AlphaFoldDB" id="B9G615"/>
<feature type="region of interest" description="Disordered" evidence="1">
    <location>
        <begin position="1"/>
        <end position="191"/>
    </location>
</feature>
<feature type="compositionally biased region" description="Low complexity" evidence="1">
    <location>
        <begin position="69"/>
        <end position="79"/>
    </location>
</feature>
<gene>
    <name evidence="2" type="ORF">OsJ_31727</name>
</gene>
<proteinExistence type="predicted"/>
<evidence type="ECO:0000256" key="1">
    <source>
        <dbReference type="SAM" id="MobiDB-lite"/>
    </source>
</evidence>
<feature type="compositionally biased region" description="Low complexity" evidence="1">
    <location>
        <begin position="1"/>
        <end position="23"/>
    </location>
</feature>
<organism evidence="2">
    <name type="scientific">Oryza sativa subsp. japonica</name>
    <name type="common">Rice</name>
    <dbReference type="NCBI Taxonomy" id="39947"/>
    <lineage>
        <taxon>Eukaryota</taxon>
        <taxon>Viridiplantae</taxon>
        <taxon>Streptophyta</taxon>
        <taxon>Embryophyta</taxon>
        <taxon>Tracheophyta</taxon>
        <taxon>Spermatophyta</taxon>
        <taxon>Magnoliopsida</taxon>
        <taxon>Liliopsida</taxon>
        <taxon>Poales</taxon>
        <taxon>Poaceae</taxon>
        <taxon>BOP clade</taxon>
        <taxon>Oryzoideae</taxon>
        <taxon>Oryzeae</taxon>
        <taxon>Oryzinae</taxon>
        <taxon>Oryza</taxon>
        <taxon>Oryza sativa</taxon>
    </lineage>
</organism>
<feature type="compositionally biased region" description="Basic residues" evidence="1">
    <location>
        <begin position="95"/>
        <end position="112"/>
    </location>
</feature>
<feature type="compositionally biased region" description="Basic residues" evidence="1">
    <location>
        <begin position="24"/>
        <end position="39"/>
    </location>
</feature>
<sequence length="191" mass="20182">MGPTHSCSLSPLSHHPSSFASSASRHRIIHRPPRCRPRAIHPPMPPAAAAATAGGDGAGACPKDAPEPTTASSAATASTVALPGLTPGEDEGGHRTSRGRRGGSRRWRRWGQAKRGWWARDASERGKEVGGASEIGDEAAVGPASPISLPPQSSSSLTVAPIVSLHRRSRGTQTVPPHLRRRHHRHAEERH</sequence>
<name>B9G615_ORYSJ</name>